<dbReference type="RefSeq" id="WP_165401518.1">
    <property type="nucleotide sequence ID" value="NZ_SGWQ01000011.1"/>
</dbReference>
<dbReference type="SMART" id="SM00530">
    <property type="entry name" value="HTH_XRE"/>
    <property type="match status" value="1"/>
</dbReference>
<organism evidence="2 3">
    <name type="scientific">Herbihabitans rhizosphaerae</name>
    <dbReference type="NCBI Taxonomy" id="1872711"/>
    <lineage>
        <taxon>Bacteria</taxon>
        <taxon>Bacillati</taxon>
        <taxon>Actinomycetota</taxon>
        <taxon>Actinomycetes</taxon>
        <taxon>Pseudonocardiales</taxon>
        <taxon>Pseudonocardiaceae</taxon>
        <taxon>Herbihabitans</taxon>
    </lineage>
</organism>
<dbReference type="SUPFAM" id="SSF47413">
    <property type="entry name" value="lambda repressor-like DNA-binding domains"/>
    <property type="match status" value="1"/>
</dbReference>
<evidence type="ECO:0000313" key="2">
    <source>
        <dbReference type="EMBL" id="RZS32696.1"/>
    </source>
</evidence>
<keyword evidence="3" id="KW-1185">Reference proteome</keyword>
<comment type="caution">
    <text evidence="2">The sequence shown here is derived from an EMBL/GenBank/DDBJ whole genome shotgun (WGS) entry which is preliminary data.</text>
</comment>
<evidence type="ECO:0000313" key="3">
    <source>
        <dbReference type="Proteomes" id="UP000294257"/>
    </source>
</evidence>
<dbReference type="Proteomes" id="UP000294257">
    <property type="component" value="Unassembled WGS sequence"/>
</dbReference>
<dbReference type="GO" id="GO:0003677">
    <property type="term" value="F:DNA binding"/>
    <property type="evidence" value="ECO:0007669"/>
    <property type="project" value="InterPro"/>
</dbReference>
<gene>
    <name evidence="2" type="ORF">EV193_11179</name>
</gene>
<dbReference type="InterPro" id="IPR010982">
    <property type="entry name" value="Lambda_DNA-bd_dom_sf"/>
</dbReference>
<dbReference type="EMBL" id="SGWQ01000011">
    <property type="protein sequence ID" value="RZS32696.1"/>
    <property type="molecule type" value="Genomic_DNA"/>
</dbReference>
<dbReference type="CDD" id="cd00093">
    <property type="entry name" value="HTH_XRE"/>
    <property type="match status" value="1"/>
</dbReference>
<dbReference type="InterPro" id="IPR001387">
    <property type="entry name" value="Cro/C1-type_HTH"/>
</dbReference>
<reference evidence="2 3" key="1">
    <citation type="submission" date="2019-02" db="EMBL/GenBank/DDBJ databases">
        <title>Genomic Encyclopedia of Type Strains, Phase IV (KMG-IV): sequencing the most valuable type-strain genomes for metagenomic binning, comparative biology and taxonomic classification.</title>
        <authorList>
            <person name="Goeker M."/>
        </authorList>
    </citation>
    <scope>NUCLEOTIDE SEQUENCE [LARGE SCALE GENOMIC DNA]</scope>
    <source>
        <strain evidence="2 3">DSM 101727</strain>
    </source>
</reference>
<accession>A0A4Q7KGK2</accession>
<evidence type="ECO:0000259" key="1">
    <source>
        <dbReference type="PROSITE" id="PS50943"/>
    </source>
</evidence>
<name>A0A4Q7KGK2_9PSEU</name>
<dbReference type="Pfam" id="PF13560">
    <property type="entry name" value="HTH_31"/>
    <property type="match status" value="1"/>
</dbReference>
<dbReference type="PROSITE" id="PS50943">
    <property type="entry name" value="HTH_CROC1"/>
    <property type="match status" value="1"/>
</dbReference>
<dbReference type="InterPro" id="IPR043917">
    <property type="entry name" value="DUF5753"/>
</dbReference>
<proteinExistence type="predicted"/>
<protein>
    <submittedName>
        <fullName evidence="2">Helix-turn-helix protein</fullName>
    </submittedName>
</protein>
<dbReference type="Pfam" id="PF19054">
    <property type="entry name" value="DUF5753"/>
    <property type="match status" value="1"/>
</dbReference>
<sequence length="284" mass="31720">MAKPPSGVNSRGIGLELRRLRREHSVSLQAMGKQLGVHHTTVSRIENGHREPTSEEVAGILAVLGVTGVRRQRLINLARNKGVPELLESNTLTEQSYNYRNFEDRAVKITDFELNLIPGLAQTAEYAHAVISAIQVDEHEEDRSIDERVGLRMARQAILARKRPPRLHILITEAALRAPMPGPRAMARQVRHLADLSESESIEVNVVPATVVAHPGLMGQFVLLDFDKDPTIAFIEDRTTGLFLDDPDKVALYKLTVEKLTDVALDEPGSRELMRSITRDLERE</sequence>
<feature type="domain" description="HTH cro/C1-type" evidence="1">
    <location>
        <begin position="17"/>
        <end position="71"/>
    </location>
</feature>
<dbReference type="AlphaFoldDB" id="A0A4Q7KGK2"/>
<dbReference type="Gene3D" id="1.10.260.40">
    <property type="entry name" value="lambda repressor-like DNA-binding domains"/>
    <property type="match status" value="1"/>
</dbReference>